<dbReference type="Pfam" id="PF07859">
    <property type="entry name" value="Abhydrolase_3"/>
    <property type="match status" value="1"/>
</dbReference>
<feature type="domain" description="Alpha/beta hydrolase fold-3" evidence="2">
    <location>
        <begin position="83"/>
        <end position="285"/>
    </location>
</feature>
<gene>
    <name evidence="3" type="ORF">FG486_12245</name>
</gene>
<name>A0A7V8U8W7_9SPHN</name>
<accession>A0A7V8U8W7</accession>
<dbReference type="SUPFAM" id="SSF53474">
    <property type="entry name" value="alpha/beta-Hydrolases"/>
    <property type="match status" value="1"/>
</dbReference>
<organism evidence="3 4">
    <name type="scientific">Sphingomonas ursincola</name>
    <dbReference type="NCBI Taxonomy" id="56361"/>
    <lineage>
        <taxon>Bacteria</taxon>
        <taxon>Pseudomonadati</taxon>
        <taxon>Pseudomonadota</taxon>
        <taxon>Alphaproteobacteria</taxon>
        <taxon>Sphingomonadales</taxon>
        <taxon>Sphingomonadaceae</taxon>
        <taxon>Sphingomonas</taxon>
    </lineage>
</organism>
<evidence type="ECO:0000313" key="4">
    <source>
        <dbReference type="Proteomes" id="UP000589292"/>
    </source>
</evidence>
<reference evidence="3 4" key="1">
    <citation type="journal article" date="1994" name="Int. J. Syst. Bacteriol.">
        <title>Phylogenetic positions of novel aerobic, bacteriochlorophyll a-containing bacteria and description of Roseococcus thiosulfatophilus gen. nov., sp. nov., Erythromicrobium ramosum gen. nov., sp. nov., and Erythrobacter litoralis sp. nov.</title>
        <authorList>
            <person name="Yurkov V."/>
            <person name="Stackebrandt E."/>
            <person name="Holmes A."/>
            <person name="Fuerst J.A."/>
            <person name="Hugenholtz P."/>
            <person name="Golecki J."/>
            <person name="Gad'on N."/>
            <person name="Gorlenko V.M."/>
            <person name="Kompantseva E.I."/>
            <person name="Drews G."/>
        </authorList>
    </citation>
    <scope>NUCLEOTIDE SEQUENCE [LARGE SCALE GENOMIC DNA]</scope>
    <source>
        <strain evidence="3 4">KR-99</strain>
    </source>
</reference>
<evidence type="ECO:0000256" key="1">
    <source>
        <dbReference type="ARBA" id="ARBA00022801"/>
    </source>
</evidence>
<dbReference type="InterPro" id="IPR029058">
    <property type="entry name" value="AB_hydrolase_fold"/>
</dbReference>
<dbReference type="InterPro" id="IPR013094">
    <property type="entry name" value="AB_hydrolase_3"/>
</dbReference>
<protein>
    <submittedName>
        <fullName evidence="3">Alpha/beta hydrolase</fullName>
    </submittedName>
</protein>
<keyword evidence="4" id="KW-1185">Reference proteome</keyword>
<dbReference type="PANTHER" id="PTHR48081:SF8">
    <property type="entry name" value="ALPHA_BETA HYDROLASE FOLD-3 DOMAIN-CONTAINING PROTEIN-RELATED"/>
    <property type="match status" value="1"/>
</dbReference>
<dbReference type="InterPro" id="IPR050300">
    <property type="entry name" value="GDXG_lipolytic_enzyme"/>
</dbReference>
<comment type="caution">
    <text evidence="3">The sequence shown here is derived from an EMBL/GenBank/DDBJ whole genome shotgun (WGS) entry which is preliminary data.</text>
</comment>
<dbReference type="RefSeq" id="WP_181267695.1">
    <property type="nucleotide sequence ID" value="NZ_BAAAGB010000001.1"/>
</dbReference>
<dbReference type="EMBL" id="VDES01000002">
    <property type="protein sequence ID" value="MBA1375111.1"/>
    <property type="molecule type" value="Genomic_DNA"/>
</dbReference>
<dbReference type="PANTHER" id="PTHR48081">
    <property type="entry name" value="AB HYDROLASE SUPERFAMILY PROTEIN C4A8.06C"/>
    <property type="match status" value="1"/>
</dbReference>
<proteinExistence type="predicted"/>
<sequence length="321" mass="35263">MFDSHYVDPEVRPILDMLAAQFGDYSELNLEEIRALYNRNGPLMAAPVPEGCVDERKVIPGPGGDIECRIFRPWDSKGNLPVIVHYLGGTFVATSLDHLGPPPTAMAMQVGCLVVVPLHRVPPEHPYPAAYDDALAVYRWLTEHAGQWGGDPQRIILHGESSGATLAASVCLEARETGLRQPLMQVLAEPLLDHEAETPSLNEFRYMLAKRDIRFGSRQYFGDARPPRRASPLRAETLAGVAPAYVITAGLDPLRDEGIAYVARLRSEGVPVTHRHHDGQIHGFFSMFPQILQARIAFEEVCAVMRFAFAGGLNGAHAKGS</sequence>
<dbReference type="Gene3D" id="3.40.50.1820">
    <property type="entry name" value="alpha/beta hydrolase"/>
    <property type="match status" value="1"/>
</dbReference>
<evidence type="ECO:0000313" key="3">
    <source>
        <dbReference type="EMBL" id="MBA1375111.1"/>
    </source>
</evidence>
<evidence type="ECO:0000259" key="2">
    <source>
        <dbReference type="Pfam" id="PF07859"/>
    </source>
</evidence>
<dbReference type="Proteomes" id="UP000589292">
    <property type="component" value="Unassembled WGS sequence"/>
</dbReference>
<keyword evidence="1 3" id="KW-0378">Hydrolase</keyword>
<dbReference type="AlphaFoldDB" id="A0A7V8U8W7"/>
<dbReference type="GO" id="GO:0016787">
    <property type="term" value="F:hydrolase activity"/>
    <property type="evidence" value="ECO:0007669"/>
    <property type="project" value="UniProtKB-KW"/>
</dbReference>